<evidence type="ECO:0000313" key="8">
    <source>
        <dbReference type="Proteomes" id="UP000178631"/>
    </source>
</evidence>
<feature type="domain" description="UvrD-like helicase ATP-binding" evidence="6">
    <location>
        <begin position="3"/>
        <end position="119"/>
    </location>
</feature>
<dbReference type="GO" id="GO:0005829">
    <property type="term" value="C:cytosol"/>
    <property type="evidence" value="ECO:0007669"/>
    <property type="project" value="TreeGrafter"/>
</dbReference>
<comment type="caution">
    <text evidence="7">The sequence shown here is derived from an EMBL/GenBank/DDBJ whole genome shotgun (WGS) entry which is preliminary data.</text>
</comment>
<feature type="binding site" evidence="5">
    <location>
        <begin position="24"/>
        <end position="31"/>
    </location>
    <ligand>
        <name>ATP</name>
        <dbReference type="ChEBI" id="CHEBI:30616"/>
    </ligand>
</feature>
<dbReference type="GO" id="GO:0033202">
    <property type="term" value="C:DNA helicase complex"/>
    <property type="evidence" value="ECO:0007669"/>
    <property type="project" value="TreeGrafter"/>
</dbReference>
<dbReference type="AlphaFoldDB" id="A0A1F4UJ92"/>
<dbReference type="Proteomes" id="UP000178631">
    <property type="component" value="Unassembled WGS sequence"/>
</dbReference>
<protein>
    <recommendedName>
        <fullName evidence="6">UvrD-like helicase ATP-binding domain-containing protein</fullName>
    </recommendedName>
</protein>
<dbReference type="CDD" id="cd17932">
    <property type="entry name" value="DEXQc_UvrD"/>
    <property type="match status" value="1"/>
</dbReference>
<dbReference type="Pfam" id="PF00580">
    <property type="entry name" value="UvrD-helicase"/>
    <property type="match status" value="1"/>
</dbReference>
<proteinExistence type="predicted"/>
<evidence type="ECO:0000256" key="2">
    <source>
        <dbReference type="ARBA" id="ARBA00022801"/>
    </source>
</evidence>
<dbReference type="GO" id="GO:0005524">
    <property type="term" value="F:ATP binding"/>
    <property type="evidence" value="ECO:0007669"/>
    <property type="project" value="UniProtKB-UniRule"/>
</dbReference>
<sequence>MNINLNERQKLAVEHKKGALLIIAGAGTGKTAVITQRIIHIIESKWATPSEILALTFTDKAANEMLERVDENLPLGYGDIWISTFHSFCDRILRQEGQYIGLDTFRLRRYMDIYISFFL</sequence>
<keyword evidence="3 5" id="KW-0347">Helicase</keyword>
<dbReference type="PANTHER" id="PTHR11070">
    <property type="entry name" value="UVRD / RECB / PCRA DNA HELICASE FAMILY MEMBER"/>
    <property type="match status" value="1"/>
</dbReference>
<dbReference type="EMBL" id="MEUP01000105">
    <property type="protein sequence ID" value="OGC44932.1"/>
    <property type="molecule type" value="Genomic_DNA"/>
</dbReference>
<dbReference type="GO" id="GO:0003677">
    <property type="term" value="F:DNA binding"/>
    <property type="evidence" value="ECO:0007669"/>
    <property type="project" value="InterPro"/>
</dbReference>
<dbReference type="InterPro" id="IPR027417">
    <property type="entry name" value="P-loop_NTPase"/>
</dbReference>
<accession>A0A1F4UJ92</accession>
<dbReference type="GO" id="GO:0000725">
    <property type="term" value="P:recombinational repair"/>
    <property type="evidence" value="ECO:0007669"/>
    <property type="project" value="TreeGrafter"/>
</dbReference>
<dbReference type="InterPro" id="IPR000212">
    <property type="entry name" value="DNA_helicase_UvrD/REP"/>
</dbReference>
<dbReference type="GO" id="GO:0016787">
    <property type="term" value="F:hydrolase activity"/>
    <property type="evidence" value="ECO:0007669"/>
    <property type="project" value="UniProtKB-UniRule"/>
</dbReference>
<keyword evidence="4 5" id="KW-0067">ATP-binding</keyword>
<reference evidence="7 8" key="1">
    <citation type="journal article" date="2016" name="Nat. Commun.">
        <title>Thousands of microbial genomes shed light on interconnected biogeochemical processes in an aquifer system.</title>
        <authorList>
            <person name="Anantharaman K."/>
            <person name="Brown C.T."/>
            <person name="Hug L.A."/>
            <person name="Sharon I."/>
            <person name="Castelle C.J."/>
            <person name="Probst A.J."/>
            <person name="Thomas B.C."/>
            <person name="Singh A."/>
            <person name="Wilkins M.J."/>
            <person name="Karaoz U."/>
            <person name="Brodie E.L."/>
            <person name="Williams K.H."/>
            <person name="Hubbard S.S."/>
            <person name="Banfield J.F."/>
        </authorList>
    </citation>
    <scope>NUCLEOTIDE SEQUENCE [LARGE SCALE GENOMIC DNA]</scope>
</reference>
<evidence type="ECO:0000313" key="7">
    <source>
        <dbReference type="EMBL" id="OGC44932.1"/>
    </source>
</evidence>
<dbReference type="PROSITE" id="PS51198">
    <property type="entry name" value="UVRD_HELICASE_ATP_BIND"/>
    <property type="match status" value="1"/>
</dbReference>
<evidence type="ECO:0000256" key="4">
    <source>
        <dbReference type="ARBA" id="ARBA00022840"/>
    </source>
</evidence>
<dbReference type="Gene3D" id="3.40.50.300">
    <property type="entry name" value="P-loop containing nucleotide triphosphate hydrolases"/>
    <property type="match status" value="1"/>
</dbReference>
<evidence type="ECO:0000259" key="6">
    <source>
        <dbReference type="PROSITE" id="PS51198"/>
    </source>
</evidence>
<organism evidence="7 8">
    <name type="scientific">candidate division WS6 bacterium RIFOXYC1_FULL_33_10</name>
    <dbReference type="NCBI Taxonomy" id="1802606"/>
    <lineage>
        <taxon>Bacteria</taxon>
        <taxon>Candidatus Dojkabacteria</taxon>
    </lineage>
</organism>
<dbReference type="InterPro" id="IPR014016">
    <property type="entry name" value="UvrD-like_ATP-bd"/>
</dbReference>
<dbReference type="GO" id="GO:0043138">
    <property type="term" value="F:3'-5' DNA helicase activity"/>
    <property type="evidence" value="ECO:0007669"/>
    <property type="project" value="TreeGrafter"/>
</dbReference>
<evidence type="ECO:0000256" key="3">
    <source>
        <dbReference type="ARBA" id="ARBA00022806"/>
    </source>
</evidence>
<name>A0A1F4UJ92_9BACT</name>
<keyword evidence="1 5" id="KW-0547">Nucleotide-binding</keyword>
<dbReference type="PANTHER" id="PTHR11070:SF2">
    <property type="entry name" value="ATP-DEPENDENT DNA HELICASE SRS2"/>
    <property type="match status" value="1"/>
</dbReference>
<gene>
    <name evidence="7" type="ORF">A3J98_00750</name>
</gene>
<evidence type="ECO:0000256" key="1">
    <source>
        <dbReference type="ARBA" id="ARBA00022741"/>
    </source>
</evidence>
<evidence type="ECO:0000256" key="5">
    <source>
        <dbReference type="PROSITE-ProRule" id="PRU00560"/>
    </source>
</evidence>
<dbReference type="SUPFAM" id="SSF52540">
    <property type="entry name" value="P-loop containing nucleoside triphosphate hydrolases"/>
    <property type="match status" value="1"/>
</dbReference>
<keyword evidence="2 5" id="KW-0378">Hydrolase</keyword>